<evidence type="ECO:0000313" key="1">
    <source>
        <dbReference type="EMBL" id="CAJ05031.1"/>
    </source>
</evidence>
<dbReference type="InParanoid" id="Q4QAZ4"/>
<keyword evidence="2" id="KW-1185">Reference proteome</keyword>
<reference evidence="1 2" key="2">
    <citation type="journal article" date="2011" name="Genome Res.">
        <title>Chromosome and gene copy number variation allow major structural change between species and strains of Leishmania.</title>
        <authorList>
            <person name="Rogers M.B."/>
            <person name="Hilley J.D."/>
            <person name="Dickens N.J."/>
            <person name="Wilkes J."/>
            <person name="Bates P.A."/>
            <person name="Depledge D.P."/>
            <person name="Harris D."/>
            <person name="Her Y."/>
            <person name="Herzyk P."/>
            <person name="Imamura H."/>
            <person name="Otto T.D."/>
            <person name="Sanders M."/>
            <person name="Seeger K."/>
            <person name="Dujardin J.C."/>
            <person name="Berriman M."/>
            <person name="Smith D.F."/>
            <person name="Hertz-Fowler C."/>
            <person name="Mottram J.C."/>
        </authorList>
    </citation>
    <scope>NUCLEOTIDE SEQUENCE [LARGE SCALE GENOMIC DNA]</scope>
    <source>
        <strain evidence="2">MHOM/IL/81/Friedlin</strain>
    </source>
</reference>
<dbReference type="KEGG" id="lma:LMJF_23_1445"/>
<gene>
    <name evidence="1" type="ORF">LMJF_23_1445</name>
</gene>
<dbReference type="VEuPathDB" id="TriTrypDB:LmjF.23.1445"/>
<dbReference type="AlphaFoldDB" id="Q4QAZ4"/>
<name>Q4QAZ4_LEIMA</name>
<reference evidence="1 2" key="1">
    <citation type="journal article" date="2005" name="Science">
        <title>The genome of the kinetoplastid parasite, Leishmania major.</title>
        <authorList>
            <person name="Ivens A.C."/>
            <person name="Peacock C.S."/>
            <person name="Worthey E.A."/>
            <person name="Murphy L."/>
            <person name="Aggarwal G."/>
            <person name="Berriman M."/>
            <person name="Sisk E."/>
            <person name="Rajandream M.A."/>
            <person name="Adlem E."/>
            <person name="Aert R."/>
            <person name="Anupama A."/>
            <person name="Apostolou Z."/>
            <person name="Attipoe P."/>
            <person name="Bason N."/>
            <person name="Bauser C."/>
            <person name="Beck A."/>
            <person name="Beverley S.M."/>
            <person name="Bianchettin G."/>
            <person name="Borzym K."/>
            <person name="Bothe G."/>
            <person name="Bruschi C.V."/>
            <person name="Collins M."/>
            <person name="Cadag E."/>
            <person name="Ciarloni L."/>
            <person name="Clayton C."/>
            <person name="Coulson R.M."/>
            <person name="Cronin A."/>
            <person name="Cruz A.K."/>
            <person name="Davies R.M."/>
            <person name="De Gaudenzi J."/>
            <person name="Dobson D.E."/>
            <person name="Duesterhoeft A."/>
            <person name="Fazelina G."/>
            <person name="Fosker N."/>
            <person name="Frasch A.C."/>
            <person name="Fraser A."/>
            <person name="Fuchs M."/>
            <person name="Gabel C."/>
            <person name="Goble A."/>
            <person name="Goffeau A."/>
            <person name="Harris D."/>
            <person name="Hertz-Fowler C."/>
            <person name="Hilbert H."/>
            <person name="Horn D."/>
            <person name="Huang Y."/>
            <person name="Klages S."/>
            <person name="Knights A."/>
            <person name="Kube M."/>
            <person name="Larke N."/>
            <person name="Litvin L."/>
            <person name="Lord A."/>
            <person name="Louie T."/>
            <person name="Marra M."/>
            <person name="Masuy D."/>
            <person name="Matthews K."/>
            <person name="Michaeli S."/>
            <person name="Mottram J.C."/>
            <person name="Muller-Auer S."/>
            <person name="Munden H."/>
            <person name="Nelson S."/>
            <person name="Norbertczak H."/>
            <person name="Oliver K."/>
            <person name="O'neil S."/>
            <person name="Pentony M."/>
            <person name="Pohl T.M."/>
            <person name="Price C."/>
            <person name="Purnelle B."/>
            <person name="Quail M.A."/>
            <person name="Rabbinowitsch E."/>
            <person name="Reinhardt R."/>
            <person name="Rieger M."/>
            <person name="Rinta J."/>
            <person name="Robben J."/>
            <person name="Robertson L."/>
            <person name="Ruiz J.C."/>
            <person name="Rutter S."/>
            <person name="Saunders D."/>
            <person name="Schafer M."/>
            <person name="Schein J."/>
            <person name="Schwartz D.C."/>
            <person name="Seeger K."/>
            <person name="Seyler A."/>
            <person name="Sharp S."/>
            <person name="Shin H."/>
            <person name="Sivam D."/>
            <person name="Squares R."/>
            <person name="Squares S."/>
            <person name="Tosato V."/>
            <person name="Vogt C."/>
            <person name="Volckaert G."/>
            <person name="Wambutt R."/>
            <person name="Warren T."/>
            <person name="Wedler H."/>
            <person name="Woodward J."/>
            <person name="Zhou S."/>
            <person name="Zimmermann W."/>
            <person name="Smith D.F."/>
            <person name="Blackwell J.M."/>
            <person name="Stuart K.D."/>
            <person name="Barrell B."/>
            <person name="Myler P.J."/>
        </authorList>
    </citation>
    <scope>NUCLEOTIDE SEQUENCE [LARGE SCALE GENOMIC DNA]</scope>
    <source>
        <strain evidence="2">MHOM/IL/81/Friedlin</strain>
    </source>
</reference>
<organism evidence="1 2">
    <name type="scientific">Leishmania major</name>
    <dbReference type="NCBI Taxonomy" id="5664"/>
    <lineage>
        <taxon>Eukaryota</taxon>
        <taxon>Discoba</taxon>
        <taxon>Euglenozoa</taxon>
        <taxon>Kinetoplastea</taxon>
        <taxon>Metakinetoplastina</taxon>
        <taxon>Trypanosomatida</taxon>
        <taxon>Trypanosomatidae</taxon>
        <taxon>Leishmaniinae</taxon>
        <taxon>Leishmania</taxon>
    </lineage>
</organism>
<dbReference type="RefSeq" id="XP_001683504.1">
    <property type="nucleotide sequence ID" value="XM_001683452.1"/>
</dbReference>
<dbReference type="VEuPathDB" id="TriTrypDB:LMJFC_230027000"/>
<proteinExistence type="predicted"/>
<evidence type="ECO:0000313" key="2">
    <source>
        <dbReference type="Proteomes" id="UP000000542"/>
    </source>
</evidence>
<dbReference type="Proteomes" id="UP000000542">
    <property type="component" value="Chromosome 23"/>
</dbReference>
<dbReference type="HOGENOM" id="CLU_1581527_0_0_1"/>
<protein>
    <submittedName>
        <fullName evidence="1">Uncharacterized protein</fullName>
    </submittedName>
</protein>
<accession>Q4QAZ4</accession>
<dbReference type="EMBL" id="FR796419">
    <property type="protein sequence ID" value="CAJ05031.1"/>
    <property type="molecule type" value="Genomic_DNA"/>
</dbReference>
<dbReference type="GeneID" id="5652153"/>
<sequence length="169" mass="18150">MKRSARCWRECCIVFPFPSGGWTEGVAPRAALPTPLSRSGTDSAYRAADHCPTVETRARIGFRTTTALHATDGTSCCALVPSYIRTRCAVQSPACGYVSARALLRISVHLTLPPTLPRFTSRRALGLLPIRGGAAFIARALPSPSPSPCVCFSTLYTVKLSYVISRSSC</sequence>